<dbReference type="InterPro" id="IPR036855">
    <property type="entry name" value="Znf_CCCH_sf"/>
</dbReference>
<dbReference type="PROSITE" id="PS50103">
    <property type="entry name" value="ZF_C3H1"/>
    <property type="match status" value="1"/>
</dbReference>
<evidence type="ECO:0000256" key="4">
    <source>
        <dbReference type="PROSITE-ProRule" id="PRU00723"/>
    </source>
</evidence>
<feature type="region of interest" description="Disordered" evidence="5">
    <location>
        <begin position="50"/>
        <end position="94"/>
    </location>
</feature>
<dbReference type="AlphaFoldDB" id="A0ABD3MFD7"/>
<protein>
    <recommendedName>
        <fullName evidence="6">C3H1-type domain-containing protein</fullName>
    </recommendedName>
</protein>
<dbReference type="SUPFAM" id="SSF57756">
    <property type="entry name" value="Retrovirus zinc finger-like domains"/>
    <property type="match status" value="1"/>
</dbReference>
<accession>A0ABD3MFD7</accession>
<dbReference type="Pfam" id="PF13696">
    <property type="entry name" value="zf-CCHC_2"/>
    <property type="match status" value="1"/>
</dbReference>
<feature type="zinc finger region" description="C3H1-type" evidence="4">
    <location>
        <begin position="199"/>
        <end position="227"/>
    </location>
</feature>
<reference evidence="7 8" key="1">
    <citation type="submission" date="2024-10" db="EMBL/GenBank/DDBJ databases">
        <title>Updated reference genomes for cyclostephanoid diatoms.</title>
        <authorList>
            <person name="Roberts W.R."/>
            <person name="Alverson A.J."/>
        </authorList>
    </citation>
    <scope>NUCLEOTIDE SEQUENCE [LARGE SCALE GENOMIC DNA]</scope>
    <source>
        <strain evidence="7 8">AJA232-27</strain>
    </source>
</reference>
<dbReference type="InterPro" id="IPR036875">
    <property type="entry name" value="Znf_CCHC_sf"/>
</dbReference>
<keyword evidence="1 4" id="KW-0479">Metal-binding</keyword>
<dbReference type="GO" id="GO:0008270">
    <property type="term" value="F:zinc ion binding"/>
    <property type="evidence" value="ECO:0007669"/>
    <property type="project" value="UniProtKB-KW"/>
</dbReference>
<dbReference type="InterPro" id="IPR000571">
    <property type="entry name" value="Znf_CCCH"/>
</dbReference>
<feature type="region of interest" description="Disordered" evidence="5">
    <location>
        <begin position="1"/>
        <end position="33"/>
    </location>
</feature>
<dbReference type="Gene3D" id="4.10.60.10">
    <property type="entry name" value="Zinc finger, CCHC-type"/>
    <property type="match status" value="1"/>
</dbReference>
<evidence type="ECO:0000256" key="5">
    <source>
        <dbReference type="SAM" id="MobiDB-lite"/>
    </source>
</evidence>
<feature type="compositionally biased region" description="Low complexity" evidence="5">
    <location>
        <begin position="7"/>
        <end position="20"/>
    </location>
</feature>
<evidence type="ECO:0000259" key="6">
    <source>
        <dbReference type="PROSITE" id="PS50103"/>
    </source>
</evidence>
<proteinExistence type="predicted"/>
<dbReference type="SMART" id="SM00356">
    <property type="entry name" value="ZnF_C3H1"/>
    <property type="match status" value="1"/>
</dbReference>
<organism evidence="7 8">
    <name type="scientific">Discostella pseudostelligera</name>
    <dbReference type="NCBI Taxonomy" id="259834"/>
    <lineage>
        <taxon>Eukaryota</taxon>
        <taxon>Sar</taxon>
        <taxon>Stramenopiles</taxon>
        <taxon>Ochrophyta</taxon>
        <taxon>Bacillariophyta</taxon>
        <taxon>Coscinodiscophyceae</taxon>
        <taxon>Thalassiosirophycidae</taxon>
        <taxon>Stephanodiscales</taxon>
        <taxon>Stephanodiscaceae</taxon>
        <taxon>Discostella</taxon>
    </lineage>
</organism>
<gene>
    <name evidence="7" type="ORF">ACHAWU_000977</name>
</gene>
<dbReference type="EMBL" id="JALLBG020000130">
    <property type="protein sequence ID" value="KAL3762830.1"/>
    <property type="molecule type" value="Genomic_DNA"/>
</dbReference>
<evidence type="ECO:0000313" key="7">
    <source>
        <dbReference type="EMBL" id="KAL3762830.1"/>
    </source>
</evidence>
<feature type="compositionally biased region" description="Basic and acidic residues" evidence="5">
    <location>
        <begin position="146"/>
        <end position="178"/>
    </location>
</feature>
<comment type="caution">
    <text evidence="7">The sequence shown here is derived from an EMBL/GenBank/DDBJ whole genome shotgun (WGS) entry which is preliminary data.</text>
</comment>
<keyword evidence="2 4" id="KW-0863">Zinc-finger</keyword>
<sequence length="235" mass="25724">MGDEITTDTVVGTDTAAAGANKRKATSTTPPDGYVCRLCSNPGHWIQVCPTKKTGAKNNSSSSEGNSAKRQRKSSDHVPVPGQDPSPEDIELAKELQKIPPPKCFCGLPSRLNKVKRSREGGENSRAVGKYFFFCSKKRDDETQCRYARPVDLERNKQNKNKDGGKQNKKDGGGDRRVKKEKNHNAKSGKSAGSVRTEKKPKQICKFFAKNGSCKKGSNCEFSHEAQASGESMRD</sequence>
<name>A0ABD3MFD7_9STRA</name>
<dbReference type="Proteomes" id="UP001530293">
    <property type="component" value="Unassembled WGS sequence"/>
</dbReference>
<feature type="domain" description="C3H1-type" evidence="6">
    <location>
        <begin position="199"/>
        <end position="227"/>
    </location>
</feature>
<dbReference type="SUPFAM" id="SSF90229">
    <property type="entry name" value="CCCH zinc finger"/>
    <property type="match status" value="1"/>
</dbReference>
<evidence type="ECO:0000256" key="2">
    <source>
        <dbReference type="ARBA" id="ARBA00022771"/>
    </source>
</evidence>
<evidence type="ECO:0000256" key="1">
    <source>
        <dbReference type="ARBA" id="ARBA00022723"/>
    </source>
</evidence>
<keyword evidence="8" id="KW-1185">Reference proteome</keyword>
<dbReference type="Gene3D" id="4.10.1000.10">
    <property type="entry name" value="Zinc finger, CCCH-type"/>
    <property type="match status" value="1"/>
</dbReference>
<keyword evidence="3 4" id="KW-0862">Zinc</keyword>
<feature type="compositionally biased region" description="Polar residues" evidence="5">
    <location>
        <begin position="56"/>
        <end position="68"/>
    </location>
</feature>
<evidence type="ECO:0000256" key="3">
    <source>
        <dbReference type="ARBA" id="ARBA00022833"/>
    </source>
</evidence>
<feature type="region of interest" description="Disordered" evidence="5">
    <location>
        <begin position="146"/>
        <end position="200"/>
    </location>
</feature>
<evidence type="ECO:0000313" key="8">
    <source>
        <dbReference type="Proteomes" id="UP001530293"/>
    </source>
</evidence>
<dbReference type="InterPro" id="IPR025829">
    <property type="entry name" value="Zn_knuckle_CX2CX3GHX4C"/>
</dbReference>
<feature type="region of interest" description="Disordered" evidence="5">
    <location>
        <begin position="212"/>
        <end position="235"/>
    </location>
</feature>
<dbReference type="Pfam" id="PF00642">
    <property type="entry name" value="zf-CCCH"/>
    <property type="match status" value="1"/>
</dbReference>